<dbReference type="EMBL" id="LXSQ01000022">
    <property type="protein sequence ID" value="OAM40290.1"/>
    <property type="molecule type" value="Genomic_DNA"/>
</dbReference>
<accession>A0A1B6VX10</accession>
<feature type="transmembrane region" description="Helical" evidence="1">
    <location>
        <begin position="87"/>
        <end position="107"/>
    </location>
</feature>
<dbReference type="STRING" id="1795832.A7Q00_09610"/>
<protein>
    <submittedName>
        <fullName evidence="2">Uncharacterized protein</fullName>
    </submittedName>
</protein>
<comment type="caution">
    <text evidence="2">The sequence shown here is derived from an EMBL/GenBank/DDBJ whole genome shotgun (WGS) entry which is preliminary data.</text>
</comment>
<name>A0A1B6VX10_9NEIS</name>
<feature type="transmembrane region" description="Helical" evidence="1">
    <location>
        <begin position="20"/>
        <end position="40"/>
    </location>
</feature>
<evidence type="ECO:0000256" key="1">
    <source>
        <dbReference type="SAM" id="Phobius"/>
    </source>
</evidence>
<reference evidence="3" key="1">
    <citation type="submission" date="2016-05" db="EMBL/GenBank/DDBJ databases">
        <title>Draft genome of Corynebacterium afermentans subsp. afermentans LCDC 88199T.</title>
        <authorList>
            <person name="Bernier A.-M."/>
            <person name="Bernard K."/>
        </authorList>
    </citation>
    <scope>NUCLEOTIDE SEQUENCE [LARGE SCALE GENOMIC DNA]</scope>
    <source>
        <strain evidence="3">NML130454</strain>
    </source>
</reference>
<keyword evidence="1" id="KW-1133">Transmembrane helix</keyword>
<organism evidence="2 3">
    <name type="scientific">Eikenella halliae</name>
    <dbReference type="NCBI Taxonomy" id="1795832"/>
    <lineage>
        <taxon>Bacteria</taxon>
        <taxon>Pseudomonadati</taxon>
        <taxon>Pseudomonadota</taxon>
        <taxon>Betaproteobacteria</taxon>
        <taxon>Neisseriales</taxon>
        <taxon>Neisseriaceae</taxon>
        <taxon>Eikenella</taxon>
    </lineage>
</organism>
<keyword evidence="1" id="KW-0472">Membrane</keyword>
<proteinExistence type="predicted"/>
<feature type="transmembrane region" description="Helical" evidence="1">
    <location>
        <begin position="113"/>
        <end position="131"/>
    </location>
</feature>
<keyword evidence="3" id="KW-1185">Reference proteome</keyword>
<gene>
    <name evidence="2" type="ORF">A7Q00_09610</name>
</gene>
<dbReference type="AlphaFoldDB" id="A0A1B6VX10"/>
<keyword evidence="1" id="KW-0812">Transmembrane</keyword>
<sequence>MEEPKQDHLNRSASKPPYAWRVLIIYGLFGPPLGAVLLLLGSGLTDPNPEQAFQLIPIAILFSYPVGGLPAFLTGLWAMLLHLKRNLPGIAAITAAGALLSGIWWLLMDMFSGFAFAACGAAAAFVLSVCLPEPSK</sequence>
<evidence type="ECO:0000313" key="2">
    <source>
        <dbReference type="EMBL" id="OAM40290.1"/>
    </source>
</evidence>
<evidence type="ECO:0000313" key="3">
    <source>
        <dbReference type="Proteomes" id="UP000077726"/>
    </source>
</evidence>
<feature type="transmembrane region" description="Helical" evidence="1">
    <location>
        <begin position="52"/>
        <end position="80"/>
    </location>
</feature>
<dbReference type="Proteomes" id="UP000077726">
    <property type="component" value="Unassembled WGS sequence"/>
</dbReference>